<dbReference type="InterPro" id="IPR013783">
    <property type="entry name" value="Ig-like_fold"/>
</dbReference>
<evidence type="ECO:0000256" key="8">
    <source>
        <dbReference type="ARBA" id="ARBA00023136"/>
    </source>
</evidence>
<evidence type="ECO:0000256" key="12">
    <source>
        <dbReference type="SAM" id="Phobius"/>
    </source>
</evidence>
<gene>
    <name evidence="15" type="ORF">KUTeg_003083</name>
</gene>
<comment type="similarity">
    <text evidence="3">Belongs to the polycystin family.</text>
</comment>
<feature type="transmembrane region" description="Helical" evidence="12">
    <location>
        <begin position="2022"/>
        <end position="2053"/>
    </location>
</feature>
<evidence type="ECO:0000256" key="6">
    <source>
        <dbReference type="ARBA" id="ARBA00022989"/>
    </source>
</evidence>
<dbReference type="Pfam" id="PF00801">
    <property type="entry name" value="PKD"/>
    <property type="match status" value="2"/>
</dbReference>
<evidence type="ECO:0000313" key="16">
    <source>
        <dbReference type="Proteomes" id="UP001217089"/>
    </source>
</evidence>
<name>A0ABQ9FL41_TEGGR</name>
<feature type="transmembrane region" description="Helical" evidence="12">
    <location>
        <begin position="2427"/>
        <end position="2449"/>
    </location>
</feature>
<dbReference type="Gene3D" id="2.60.60.20">
    <property type="entry name" value="PLAT/LH2 domain"/>
    <property type="match status" value="1"/>
</dbReference>
<feature type="domain" description="PKD" evidence="13">
    <location>
        <begin position="131"/>
        <end position="191"/>
    </location>
</feature>
<comment type="subcellular location">
    <subcellularLocation>
        <location evidence="2">Cell membrane</location>
        <topology evidence="2">Multi-pass membrane protein</topology>
    </subcellularLocation>
    <subcellularLocation>
        <location evidence="1">Cell projection</location>
        <location evidence="1">Cilium</location>
    </subcellularLocation>
</comment>
<evidence type="ECO:0000256" key="10">
    <source>
        <dbReference type="SAM" id="Coils"/>
    </source>
</evidence>
<evidence type="ECO:0008006" key="17">
    <source>
        <dbReference type="Google" id="ProtNLM"/>
    </source>
</evidence>
<feature type="compositionally biased region" description="Basic residues" evidence="11">
    <location>
        <begin position="2641"/>
        <end position="2653"/>
    </location>
</feature>
<keyword evidence="7" id="KW-0966">Cell projection</keyword>
<keyword evidence="7" id="KW-0969">Cilium</keyword>
<dbReference type="PROSITE" id="PS50095">
    <property type="entry name" value="PLAT"/>
    <property type="match status" value="1"/>
</dbReference>
<dbReference type="InterPro" id="IPR001024">
    <property type="entry name" value="PLAT/LH2_dom"/>
</dbReference>
<feature type="transmembrane region" description="Helical" evidence="12">
    <location>
        <begin position="1669"/>
        <end position="1689"/>
    </location>
</feature>
<keyword evidence="5" id="KW-0732">Signal</keyword>
<dbReference type="SMART" id="SM00089">
    <property type="entry name" value="PKD"/>
    <property type="match status" value="4"/>
</dbReference>
<feature type="transmembrane region" description="Helical" evidence="12">
    <location>
        <begin position="1907"/>
        <end position="1932"/>
    </location>
</feature>
<keyword evidence="4 12" id="KW-0812">Transmembrane</keyword>
<feature type="transmembrane region" description="Helical" evidence="12">
    <location>
        <begin position="2469"/>
        <end position="2492"/>
    </location>
</feature>
<reference evidence="15 16" key="1">
    <citation type="submission" date="2022-12" db="EMBL/GenBank/DDBJ databases">
        <title>Chromosome-level genome of Tegillarca granosa.</title>
        <authorList>
            <person name="Kim J."/>
        </authorList>
    </citation>
    <scope>NUCLEOTIDE SEQUENCE [LARGE SCALE GENOMIC DNA]</scope>
    <source>
        <strain evidence="15">Teg-2019</strain>
        <tissue evidence="15">Adductor muscle</tissue>
    </source>
</reference>
<evidence type="ECO:0000256" key="1">
    <source>
        <dbReference type="ARBA" id="ARBA00004138"/>
    </source>
</evidence>
<proteinExistence type="inferred from homology"/>
<evidence type="ECO:0000256" key="9">
    <source>
        <dbReference type="PROSITE-ProRule" id="PRU00152"/>
    </source>
</evidence>
<feature type="transmembrane region" description="Helical" evidence="12">
    <location>
        <begin position="2504"/>
        <end position="2537"/>
    </location>
</feature>
<dbReference type="InterPro" id="IPR022409">
    <property type="entry name" value="PKD/Chitinase_dom"/>
</dbReference>
<comment type="caution">
    <text evidence="9">Lacks conserved residue(s) required for the propagation of feature annotation.</text>
</comment>
<feature type="transmembrane region" description="Helical" evidence="12">
    <location>
        <begin position="1866"/>
        <end position="1887"/>
    </location>
</feature>
<dbReference type="EMBL" id="JARBDR010000214">
    <property type="protein sequence ID" value="KAJ8317992.1"/>
    <property type="molecule type" value="Genomic_DNA"/>
</dbReference>
<dbReference type="Pfam" id="PF20519">
    <property type="entry name" value="Polycystin_dom"/>
    <property type="match status" value="1"/>
</dbReference>
<evidence type="ECO:0000259" key="13">
    <source>
        <dbReference type="PROSITE" id="PS50093"/>
    </source>
</evidence>
<dbReference type="Proteomes" id="UP001217089">
    <property type="component" value="Unassembled WGS sequence"/>
</dbReference>
<feature type="transmembrane region" description="Helical" evidence="12">
    <location>
        <begin position="2119"/>
        <end position="2139"/>
    </location>
</feature>
<feature type="transmembrane region" description="Helical" evidence="12">
    <location>
        <begin position="2386"/>
        <end position="2406"/>
    </location>
</feature>
<evidence type="ECO:0000256" key="7">
    <source>
        <dbReference type="ARBA" id="ARBA00023069"/>
    </source>
</evidence>
<feature type="domain" description="PKD" evidence="13">
    <location>
        <begin position="234"/>
        <end position="290"/>
    </location>
</feature>
<keyword evidence="8 12" id="KW-0472">Membrane</keyword>
<dbReference type="InterPro" id="IPR051223">
    <property type="entry name" value="Polycystin"/>
</dbReference>
<dbReference type="InterPro" id="IPR046791">
    <property type="entry name" value="Polycystin_dom"/>
</dbReference>
<keyword evidence="6 12" id="KW-1133">Transmembrane helix</keyword>
<feature type="transmembrane region" description="Helical" evidence="12">
    <location>
        <begin position="2577"/>
        <end position="2598"/>
    </location>
</feature>
<keyword evidence="16" id="KW-1185">Reference proteome</keyword>
<evidence type="ECO:0000313" key="15">
    <source>
        <dbReference type="EMBL" id="KAJ8317992.1"/>
    </source>
</evidence>
<sequence length="2726" mass="306911">MKYDIIHRISRQIKKGHIEYQHKQKKNKVLFIDIFINKIFILVNGEQFNVCNLSFYLFFLSELFYSALIKSLIKQDNYNKTHIHINGNYIFCQVAVEGLELAAGFENFVTTDHVFVAVDEVVQFDVTFTKGSNVELEWFLDSNDTCLIEYFGILRSTYKNHTFSTAGEYNVTVIAANTISRTLTSLLVTVQNKINGFTIINNEGPLNAASNVPFTIYLNTSALLPMGGIFVNLSYGDGQTDSVDLQSLISTMQSTGHTVNHQYTLQGNYTVTIVIYNEIDSVTFTRYAYIWNNLFVYLTASSVFAKVNDPITFQFANTPSTGFQYLVDYGDGNTTENSSTEILYETYSLSSWTYSYSTSGVFAVRMSTWNLFYVSNHELSVTVQYPIPADITLTPTVDEIPMPDGVMTFTLEMTVEHPSPTNVTCTFDYGDYEEVNVTTDFVFGSPVTKVYTYTTAGTKTVVFTCQNGVSSMVKTASVIVRAFTLNDFNINHDLIVGMNMTDENTDPSLQPRPVNVPVDVPFQVSLFSVSRFPPGITFTWNFGDGTTVESGLITEFYKNHTFTQRGTFSVNVVISDTSGNTRSITLHIQLGVITFQPDVTKGEVATTTFTYTASGVVGGSYTFSLFPGDAAAPIQAEPATRQYVYPNWGVYFPYVTGTNGSFTETVYSNVVYADFYFANLYTETNDTVYSPPGDARIVVKLPLGSQIYPNVTCRVDFDDFVDNQIITKSQNISGTEHFAIDYVYKSLNEHKLQINCSNALSEFTNATTIIVTNECFKVTGIFDRQYSSKTNPMMVSTSANVDLANRMPVLCPNENPRYDWEFFKIEGDNETVYHKVLPADTKGTVRFAIGETPEGLYKAKLNISLNGANVQTWISEFTYLKFSKAPPYVFISGGSQKTSKIAVVSVNALDESYDTEGGYGKNGNLQFNWTCHRFNTTTLVQLEALYNNEILPLASGGDGIAYLKQRTGDSSYCNSLLTPLSHGKVNLDATSVDFKGYIIIAEACVSSISGPQCSSFMQMIQTLFGSPPDLPDKLARRSESTATEILMSVGDQYYEYEVLPDMSMIPSSPDDTAALDNMMSVFSTTFEQVDAGGNEMAAVQVIATTASIFTSSLVPQDNVTVASSDDILKTALMEGGDLTALAFEVTESPVTIKLKEITQTLTSTLLSKIPDVSIQNGSALNPADVTTVVKSMEACVSNPTYINDQTITNVAQASVMLMENLIANVEIKPFKVETIESMNEAIGEKGAGMVGMLETTLDALIPDSLSDLNAEVTTESVEQEYEDFILFNNIDLSSKTEAEKTALKDKIVNMLKQQKEREREEQRQKMELAKTAVPKMLQAIETAQRAKAAMMELGQPEEIITKSSMEISVKKAKFSDFLNSTTTRREFLMSFDNTSEMTYFKKPVHIYGEGSSSITSPALKVNLNTIGGNHISEPLTLKVSNGGVAHFKRYQPLTIPGDPDEMIYFIYELGASDHATLFYLKPDTLNFDSSSDLANAFSSGNFELYVLYARDEDMPRVSNHDYQHDMNVRDWSGTYGFKVFISPQFEKGKAYIALKPKKSTNALKRRKRSIIEQDYHGSYLNFAPGQNRKLFALNDTTTDSLITPAAPTAVSKFEPANVNFSVLELSTLNETICRCPNPPYGAVFATTFYVPPNTIDFSTVFSKFDASNAAVYGTCIALIVIYFLALIWARREDKKDLTRWATYFLCDSDESDEYFYVITVHTGLRRGAGTKSNVNFVVAGEEMDSGGFETSSVTKFFMGTSQPLGDLTYLRIWHDSSGQGVYESWYLHKIFIDDPQANKRYVFQCDNWLALQQGDGCVERLLPVCGRENLVTFEKLFSGHARFNLTESHIWLSLVMRPEKSTFSRVHRLSCILALLFLTMIASAMFFRSSSDDVSPNQVQIGFLKFSLTTVYISFISIIITTPPILIVSLIFKKAKPAEVKNKKLKEKMQKNVEKAFKEQDAKTMMKNNSNFSEEFYKDTNHPLPHWTVYIAWVIIFLAVVTSAFFLILYSMQWGKPKAEEWLFSFFFSFVESLVVVDPVKVILIAILFAVIFKKPMDEFAQDVDLEKVREAAKSYNNGASRNYLNLRMDVLSKNEPPPASQLEKMREQRKKEMEAHRVFFELLLYLLYVFVLYSISYVNRDQRSFLMKTNIADHLVKNTKTQLGFSKVTSTQIFFTWMDETLFPNYFPLKEFNGVDNLGVLHQQFFSDMANARIGPARLRQVRTKYSDCPYQGVTPERHGMCVDNYVERVEDTNQYCLSWTPYNTSCPYAINPGMYYTADAWKFTKSSDIWGVPITGKFNTYGGGGYILKFEKDLDNSRRIINELKKHKWIDRETRAIFLEFTLYNANANLFAYCIFLVEFTELGGLITWDYIQTFRPYQTTGALGTYVMACYFIFIIVLIMTTVKVIKKLMESKFAFFKKFWNCLDFICVVLSYIAIAMWVIRLVYATKSISLYYDDKDAFINFQHVVVWDFTFNIILAILVFVGTLRILRVLGYNKRMTQLADVLAVGGPNILAFLFILGIVFFAYVCLGFLIFGSYVYDYRSLFISFGSLANTLIGKNSLDSMVSAAPAFAQFYFFTYVFLVILTLMTMFAAILNQSISDVRLEVNKYDDTYGIVDILTGTLRDVLGIAFTVNSGKKNGKGHGKNKNKYQPKPGQNPEIDAPNILRLVRETFGELGDSEENPDEKNPKAAFQKKPSKGNVIFSHIKYWNFKKVGYLVTIFLI</sequence>
<dbReference type="PROSITE" id="PS50093">
    <property type="entry name" value="PKD"/>
    <property type="match status" value="3"/>
</dbReference>
<feature type="coiled-coil region" evidence="10">
    <location>
        <begin position="1304"/>
        <end position="1332"/>
    </location>
</feature>
<accession>A0ABQ9FL41</accession>
<dbReference type="Pfam" id="PF01477">
    <property type="entry name" value="PLAT"/>
    <property type="match status" value="1"/>
</dbReference>
<dbReference type="InterPro" id="IPR036392">
    <property type="entry name" value="PLAT/LH2_dom_sf"/>
</dbReference>
<feature type="transmembrane region" description="Helical" evidence="12">
    <location>
        <begin position="1987"/>
        <end position="2010"/>
    </location>
</feature>
<dbReference type="InterPro" id="IPR013122">
    <property type="entry name" value="PKD1_2_channel"/>
</dbReference>
<evidence type="ECO:0000256" key="11">
    <source>
        <dbReference type="SAM" id="MobiDB-lite"/>
    </source>
</evidence>
<keyword evidence="10" id="KW-0175">Coiled coil</keyword>
<evidence type="ECO:0000256" key="4">
    <source>
        <dbReference type="ARBA" id="ARBA00022692"/>
    </source>
</evidence>
<organism evidence="15 16">
    <name type="scientific">Tegillarca granosa</name>
    <name type="common">Malaysian cockle</name>
    <name type="synonym">Anadara granosa</name>
    <dbReference type="NCBI Taxonomy" id="220873"/>
    <lineage>
        <taxon>Eukaryota</taxon>
        <taxon>Metazoa</taxon>
        <taxon>Spiralia</taxon>
        <taxon>Lophotrochozoa</taxon>
        <taxon>Mollusca</taxon>
        <taxon>Bivalvia</taxon>
        <taxon>Autobranchia</taxon>
        <taxon>Pteriomorphia</taxon>
        <taxon>Arcoida</taxon>
        <taxon>Arcoidea</taxon>
        <taxon>Arcidae</taxon>
        <taxon>Tegillarca</taxon>
    </lineage>
</organism>
<dbReference type="SMART" id="SM00308">
    <property type="entry name" value="LH2"/>
    <property type="match status" value="1"/>
</dbReference>
<dbReference type="SUPFAM" id="SSF49723">
    <property type="entry name" value="Lipase/lipooxygenase domain (PLAT/LH2 domain)"/>
    <property type="match status" value="1"/>
</dbReference>
<dbReference type="Pfam" id="PF08016">
    <property type="entry name" value="PKD_channel"/>
    <property type="match status" value="1"/>
</dbReference>
<protein>
    <recommendedName>
        <fullName evidence="17">Polycystic kidney disease protein 1-like 2</fullName>
    </recommendedName>
</protein>
<dbReference type="Gene3D" id="2.60.40.10">
    <property type="entry name" value="Immunoglobulins"/>
    <property type="match status" value="2"/>
</dbReference>
<comment type="caution">
    <text evidence="15">The sequence shown here is derived from an EMBL/GenBank/DDBJ whole genome shotgun (WGS) entry which is preliminary data.</text>
</comment>
<dbReference type="PANTHER" id="PTHR10877:SF194">
    <property type="entry name" value="LOCATION OF VULVA DEFECTIVE 1"/>
    <property type="match status" value="1"/>
</dbReference>
<dbReference type="InterPro" id="IPR035986">
    <property type="entry name" value="PKD_dom_sf"/>
</dbReference>
<evidence type="ECO:0000256" key="5">
    <source>
        <dbReference type="ARBA" id="ARBA00022729"/>
    </source>
</evidence>
<dbReference type="InterPro" id="IPR000601">
    <property type="entry name" value="PKD_dom"/>
</dbReference>
<dbReference type="PANTHER" id="PTHR10877">
    <property type="entry name" value="POLYCYSTIN FAMILY MEMBER"/>
    <property type="match status" value="1"/>
</dbReference>
<feature type="region of interest" description="Disordered" evidence="11">
    <location>
        <begin position="2641"/>
        <end position="2664"/>
    </location>
</feature>
<evidence type="ECO:0000256" key="2">
    <source>
        <dbReference type="ARBA" id="ARBA00004651"/>
    </source>
</evidence>
<feature type="domain" description="PKD" evidence="13">
    <location>
        <begin position="534"/>
        <end position="589"/>
    </location>
</feature>
<feature type="domain" description="PLAT" evidence="14">
    <location>
        <begin position="1714"/>
        <end position="1823"/>
    </location>
</feature>
<evidence type="ECO:0000256" key="3">
    <source>
        <dbReference type="ARBA" id="ARBA00007200"/>
    </source>
</evidence>
<dbReference type="SUPFAM" id="SSF49299">
    <property type="entry name" value="PKD domain"/>
    <property type="match status" value="3"/>
</dbReference>
<evidence type="ECO:0000259" key="14">
    <source>
        <dbReference type="PROSITE" id="PS50095"/>
    </source>
</evidence>
<dbReference type="CDD" id="cd00146">
    <property type="entry name" value="PKD"/>
    <property type="match status" value="1"/>
</dbReference>